<evidence type="ECO:0000313" key="3">
    <source>
        <dbReference type="EMBL" id="KAG8369207.1"/>
    </source>
</evidence>
<gene>
    <name evidence="3" type="ORF">BUALT_Bualt15G0127100</name>
</gene>
<evidence type="ECO:0000256" key="1">
    <source>
        <dbReference type="SAM" id="Coils"/>
    </source>
</evidence>
<keyword evidence="1" id="KW-0175">Coiled coil</keyword>
<feature type="region of interest" description="Disordered" evidence="2">
    <location>
        <begin position="49"/>
        <end position="70"/>
    </location>
</feature>
<proteinExistence type="predicted"/>
<dbReference type="AlphaFoldDB" id="A0AAV6WLB3"/>
<protein>
    <submittedName>
        <fullName evidence="3">Uncharacterized protein</fullName>
    </submittedName>
</protein>
<keyword evidence="4" id="KW-1185">Reference proteome</keyword>
<comment type="caution">
    <text evidence="3">The sequence shown here is derived from an EMBL/GenBank/DDBJ whole genome shotgun (WGS) entry which is preliminary data.</text>
</comment>
<organism evidence="3 4">
    <name type="scientific">Buddleja alternifolia</name>
    <dbReference type="NCBI Taxonomy" id="168488"/>
    <lineage>
        <taxon>Eukaryota</taxon>
        <taxon>Viridiplantae</taxon>
        <taxon>Streptophyta</taxon>
        <taxon>Embryophyta</taxon>
        <taxon>Tracheophyta</taxon>
        <taxon>Spermatophyta</taxon>
        <taxon>Magnoliopsida</taxon>
        <taxon>eudicotyledons</taxon>
        <taxon>Gunneridae</taxon>
        <taxon>Pentapetalae</taxon>
        <taxon>asterids</taxon>
        <taxon>lamiids</taxon>
        <taxon>Lamiales</taxon>
        <taxon>Scrophulariaceae</taxon>
        <taxon>Buddlejeae</taxon>
        <taxon>Buddleja</taxon>
    </lineage>
</organism>
<sequence>MSTSSKLNLPGNTSSPTLVTKEYADWWAKRWKASLAKSSKVIVKINLKQKEPASERSKDTIKQPSSHNQEVALDEAIPTEGGEIILHFHVQMRITATNGNFKKDQSYAQVKSAYAQRETQESHEKALQFAQQSLNEAEAQENEQAKDIKS</sequence>
<feature type="compositionally biased region" description="Basic and acidic residues" evidence="2">
    <location>
        <begin position="49"/>
        <end position="61"/>
    </location>
</feature>
<feature type="coiled-coil region" evidence="1">
    <location>
        <begin position="120"/>
        <end position="147"/>
    </location>
</feature>
<evidence type="ECO:0000256" key="2">
    <source>
        <dbReference type="SAM" id="MobiDB-lite"/>
    </source>
</evidence>
<accession>A0AAV6WLB3</accession>
<name>A0AAV6WLB3_9LAMI</name>
<dbReference type="Proteomes" id="UP000826271">
    <property type="component" value="Unassembled WGS sequence"/>
</dbReference>
<reference evidence="3" key="1">
    <citation type="submission" date="2019-10" db="EMBL/GenBank/DDBJ databases">
        <authorList>
            <person name="Zhang R."/>
            <person name="Pan Y."/>
            <person name="Wang J."/>
            <person name="Ma R."/>
            <person name="Yu S."/>
        </authorList>
    </citation>
    <scope>NUCLEOTIDE SEQUENCE</scope>
    <source>
        <strain evidence="3">LA-IB0</strain>
        <tissue evidence="3">Leaf</tissue>
    </source>
</reference>
<evidence type="ECO:0000313" key="4">
    <source>
        <dbReference type="Proteomes" id="UP000826271"/>
    </source>
</evidence>
<dbReference type="EMBL" id="WHWC01000015">
    <property type="protein sequence ID" value="KAG8369207.1"/>
    <property type="molecule type" value="Genomic_DNA"/>
</dbReference>